<gene>
    <name evidence="1" type="ORF">VNO80_07431</name>
</gene>
<keyword evidence="2" id="KW-1185">Reference proteome</keyword>
<dbReference type="AlphaFoldDB" id="A0AAN9NNP6"/>
<dbReference type="EMBL" id="JAYMYR010000003">
    <property type="protein sequence ID" value="KAK7374008.1"/>
    <property type="molecule type" value="Genomic_DNA"/>
</dbReference>
<protein>
    <submittedName>
        <fullName evidence="1">Uncharacterized protein</fullName>
    </submittedName>
</protein>
<proteinExistence type="predicted"/>
<evidence type="ECO:0000313" key="1">
    <source>
        <dbReference type="EMBL" id="KAK7374008.1"/>
    </source>
</evidence>
<dbReference type="Proteomes" id="UP001374584">
    <property type="component" value="Unassembled WGS sequence"/>
</dbReference>
<name>A0AAN9NNP6_PHACN</name>
<sequence>MSETHVTGLPSLSSSATLLRTVSHNQSPPTEASNGVRLITETGCSPTLTRRPNIMPTMPSHFVTRTVNVKRANSQKENIRFSRSSSFIHAAQSDALFSIRVSFFSAKTTNTTITTTKLQSPSHEIALRFSVANTLSQYRKESHAYSSVNYVFPFCPSLPSLFPNLCHPT</sequence>
<reference evidence="1 2" key="1">
    <citation type="submission" date="2024-01" db="EMBL/GenBank/DDBJ databases">
        <title>The genomes of 5 underutilized Papilionoideae crops provide insights into root nodulation and disease resistanc.</title>
        <authorList>
            <person name="Jiang F."/>
        </authorList>
    </citation>
    <scope>NUCLEOTIDE SEQUENCE [LARGE SCALE GENOMIC DNA]</scope>
    <source>
        <strain evidence="1">JINMINGXINNONG_FW02</strain>
        <tissue evidence="1">Leaves</tissue>
    </source>
</reference>
<organism evidence="1 2">
    <name type="scientific">Phaseolus coccineus</name>
    <name type="common">Scarlet runner bean</name>
    <name type="synonym">Phaseolus multiflorus</name>
    <dbReference type="NCBI Taxonomy" id="3886"/>
    <lineage>
        <taxon>Eukaryota</taxon>
        <taxon>Viridiplantae</taxon>
        <taxon>Streptophyta</taxon>
        <taxon>Embryophyta</taxon>
        <taxon>Tracheophyta</taxon>
        <taxon>Spermatophyta</taxon>
        <taxon>Magnoliopsida</taxon>
        <taxon>eudicotyledons</taxon>
        <taxon>Gunneridae</taxon>
        <taxon>Pentapetalae</taxon>
        <taxon>rosids</taxon>
        <taxon>fabids</taxon>
        <taxon>Fabales</taxon>
        <taxon>Fabaceae</taxon>
        <taxon>Papilionoideae</taxon>
        <taxon>50 kb inversion clade</taxon>
        <taxon>NPAAA clade</taxon>
        <taxon>indigoferoid/millettioid clade</taxon>
        <taxon>Phaseoleae</taxon>
        <taxon>Phaseolus</taxon>
    </lineage>
</organism>
<accession>A0AAN9NNP6</accession>
<comment type="caution">
    <text evidence="1">The sequence shown here is derived from an EMBL/GenBank/DDBJ whole genome shotgun (WGS) entry which is preliminary data.</text>
</comment>
<evidence type="ECO:0000313" key="2">
    <source>
        <dbReference type="Proteomes" id="UP001374584"/>
    </source>
</evidence>